<dbReference type="InterPro" id="IPR035914">
    <property type="entry name" value="Sperma_CUB_dom_sf"/>
</dbReference>
<dbReference type="Pfam" id="PF00431">
    <property type="entry name" value="CUB"/>
    <property type="match status" value="1"/>
</dbReference>
<accession>A0A7R9P4A4</accession>
<evidence type="ECO:0000313" key="3">
    <source>
        <dbReference type="EMBL" id="CAD7569095.1"/>
    </source>
</evidence>
<dbReference type="InterPro" id="IPR000859">
    <property type="entry name" value="CUB_dom"/>
</dbReference>
<name>A0A7R9P4A4_TIMCA</name>
<reference evidence="3" key="1">
    <citation type="submission" date="2020-11" db="EMBL/GenBank/DDBJ databases">
        <authorList>
            <person name="Tran Van P."/>
        </authorList>
    </citation>
    <scope>NUCLEOTIDE SEQUENCE</scope>
</reference>
<organism evidence="3">
    <name type="scientific">Timema californicum</name>
    <name type="common">California timema</name>
    <name type="synonym">Walking stick</name>
    <dbReference type="NCBI Taxonomy" id="61474"/>
    <lineage>
        <taxon>Eukaryota</taxon>
        <taxon>Metazoa</taxon>
        <taxon>Ecdysozoa</taxon>
        <taxon>Arthropoda</taxon>
        <taxon>Hexapoda</taxon>
        <taxon>Insecta</taxon>
        <taxon>Pterygota</taxon>
        <taxon>Neoptera</taxon>
        <taxon>Polyneoptera</taxon>
        <taxon>Phasmatodea</taxon>
        <taxon>Timematodea</taxon>
        <taxon>Timematoidea</taxon>
        <taxon>Timematidae</taxon>
        <taxon>Timema</taxon>
    </lineage>
</organism>
<dbReference type="AlphaFoldDB" id="A0A7R9P4A4"/>
<keyword evidence="1" id="KW-1015">Disulfide bond</keyword>
<feature type="domain" description="CUB" evidence="2">
    <location>
        <begin position="31"/>
        <end position="72"/>
    </location>
</feature>
<evidence type="ECO:0000259" key="2">
    <source>
        <dbReference type="Pfam" id="PF00431"/>
    </source>
</evidence>
<dbReference type="Gene3D" id="2.60.120.290">
    <property type="entry name" value="Spermadhesin, CUB domain"/>
    <property type="match status" value="1"/>
</dbReference>
<evidence type="ECO:0000256" key="1">
    <source>
        <dbReference type="ARBA" id="ARBA00023157"/>
    </source>
</evidence>
<proteinExistence type="predicted"/>
<dbReference type="EMBL" id="OE179537">
    <property type="protein sequence ID" value="CAD7569095.1"/>
    <property type="molecule type" value="Genomic_DNA"/>
</dbReference>
<dbReference type="SUPFAM" id="SSF49854">
    <property type="entry name" value="Spermadhesin, CUB domain"/>
    <property type="match status" value="1"/>
</dbReference>
<sequence>MLTLLESDVRRTQMEHAECDRTFMSRPGSLQNGTFNAPTFTNPVGQSRQCVYTFVAGPRQRVELVFTAFNLRGMHPE</sequence>
<gene>
    <name evidence="3" type="ORF">TCMB3V08_LOCUS1845</name>
</gene>
<protein>
    <submittedName>
        <fullName evidence="3">(California timema) hypothetical protein</fullName>
    </submittedName>
</protein>